<organism evidence="3 4">
    <name type="scientific">Pseudolabrys taiwanensis</name>
    <dbReference type="NCBI Taxonomy" id="331696"/>
    <lineage>
        <taxon>Bacteria</taxon>
        <taxon>Pseudomonadati</taxon>
        <taxon>Pseudomonadota</taxon>
        <taxon>Alphaproteobacteria</taxon>
        <taxon>Hyphomicrobiales</taxon>
        <taxon>Xanthobacteraceae</taxon>
        <taxon>Pseudolabrys</taxon>
    </lineage>
</organism>
<dbReference type="InterPro" id="IPR029058">
    <property type="entry name" value="AB_hydrolase_fold"/>
</dbReference>
<reference evidence="3 4" key="1">
    <citation type="submission" date="2018-07" db="EMBL/GenBank/DDBJ databases">
        <authorList>
            <person name="Quirk P.G."/>
            <person name="Krulwich T.A."/>
        </authorList>
    </citation>
    <scope>NUCLEOTIDE SEQUENCE [LARGE SCALE GENOMIC DNA]</scope>
    <source>
        <strain evidence="3 4">CC-BB4</strain>
    </source>
</reference>
<name>A0A346A200_9HYPH</name>
<dbReference type="PANTHER" id="PTHR12277:SF81">
    <property type="entry name" value="PROTEIN ABHD13"/>
    <property type="match status" value="1"/>
</dbReference>
<keyword evidence="1" id="KW-0472">Membrane</keyword>
<gene>
    <name evidence="3" type="ORF">DW352_23360</name>
</gene>
<dbReference type="GO" id="GO:0016787">
    <property type="term" value="F:hydrolase activity"/>
    <property type="evidence" value="ECO:0007669"/>
    <property type="project" value="UniProtKB-KW"/>
</dbReference>
<keyword evidence="4" id="KW-1185">Reference proteome</keyword>
<evidence type="ECO:0000256" key="1">
    <source>
        <dbReference type="SAM" id="Phobius"/>
    </source>
</evidence>
<evidence type="ECO:0000313" key="4">
    <source>
        <dbReference type="Proteomes" id="UP000254889"/>
    </source>
</evidence>
<proteinExistence type="predicted"/>
<keyword evidence="3" id="KW-0378">Hydrolase</keyword>
<protein>
    <submittedName>
        <fullName evidence="3">Alpha/beta hydrolase</fullName>
    </submittedName>
</protein>
<dbReference type="Proteomes" id="UP000254889">
    <property type="component" value="Chromosome"/>
</dbReference>
<dbReference type="OrthoDB" id="9798884at2"/>
<sequence>MVFLKWLLIAVVLGYGGLLTLMYVFQRSLQYFPDPARTPPALAGLPQAQEVELKTSDGETVIAWHVPPRGDQPVVLYFHGNGGALNLRVGRFSWLTAEGYGLVALSYRGYGGSSGTPTEAGLIRDAQAAYDFAAAHYPAQRLVAFGESLGTAVAVAVAAECPVGGLILDAPFTSAADVGAAAYPFAPVRWLMKDPFRSDLRIGRVTAPLLVLHGVADRIVPIRFGERLFALANAPKRFVRFPDGNHVDLDDHGAAEVVKPFLAGLAEMVR</sequence>
<dbReference type="PANTHER" id="PTHR12277">
    <property type="entry name" value="ALPHA/BETA HYDROLASE DOMAIN-CONTAINING PROTEIN"/>
    <property type="match status" value="1"/>
</dbReference>
<dbReference type="EMBL" id="CP031417">
    <property type="protein sequence ID" value="AXK83197.1"/>
    <property type="molecule type" value="Genomic_DNA"/>
</dbReference>
<feature type="transmembrane region" description="Helical" evidence="1">
    <location>
        <begin position="6"/>
        <end position="25"/>
    </location>
</feature>
<dbReference type="Pfam" id="PF12146">
    <property type="entry name" value="Hydrolase_4"/>
    <property type="match status" value="1"/>
</dbReference>
<dbReference type="AlphaFoldDB" id="A0A346A200"/>
<dbReference type="InterPro" id="IPR022742">
    <property type="entry name" value="Hydrolase_4"/>
</dbReference>
<keyword evidence="1" id="KW-0812">Transmembrane</keyword>
<evidence type="ECO:0000313" key="3">
    <source>
        <dbReference type="EMBL" id="AXK83197.1"/>
    </source>
</evidence>
<feature type="domain" description="Serine aminopeptidase S33" evidence="2">
    <location>
        <begin position="74"/>
        <end position="177"/>
    </location>
</feature>
<keyword evidence="1" id="KW-1133">Transmembrane helix</keyword>
<dbReference type="KEGG" id="ptaw:DW352_23360"/>
<dbReference type="RefSeq" id="WP_115693576.1">
    <property type="nucleotide sequence ID" value="NZ_CP031417.1"/>
</dbReference>
<accession>A0A346A200</accession>
<evidence type="ECO:0000259" key="2">
    <source>
        <dbReference type="Pfam" id="PF12146"/>
    </source>
</evidence>
<dbReference type="Gene3D" id="3.40.50.1820">
    <property type="entry name" value="alpha/beta hydrolase"/>
    <property type="match status" value="1"/>
</dbReference>
<dbReference type="SUPFAM" id="SSF53474">
    <property type="entry name" value="alpha/beta-Hydrolases"/>
    <property type="match status" value="1"/>
</dbReference>